<evidence type="ECO:0000313" key="1">
    <source>
        <dbReference type="EMBL" id="JAH57378.1"/>
    </source>
</evidence>
<sequence>MESPIVNITALVAAASTISL</sequence>
<reference evidence="1" key="2">
    <citation type="journal article" date="2015" name="Fish Shellfish Immunol.">
        <title>Early steps in the European eel (Anguilla anguilla)-Vibrio vulnificus interaction in the gills: Role of the RtxA13 toxin.</title>
        <authorList>
            <person name="Callol A."/>
            <person name="Pajuelo D."/>
            <person name="Ebbesson L."/>
            <person name="Teles M."/>
            <person name="MacKenzie S."/>
            <person name="Amaro C."/>
        </authorList>
    </citation>
    <scope>NUCLEOTIDE SEQUENCE</scope>
</reference>
<proteinExistence type="predicted"/>
<organism evidence="1">
    <name type="scientific">Anguilla anguilla</name>
    <name type="common">European freshwater eel</name>
    <name type="synonym">Muraena anguilla</name>
    <dbReference type="NCBI Taxonomy" id="7936"/>
    <lineage>
        <taxon>Eukaryota</taxon>
        <taxon>Metazoa</taxon>
        <taxon>Chordata</taxon>
        <taxon>Craniata</taxon>
        <taxon>Vertebrata</taxon>
        <taxon>Euteleostomi</taxon>
        <taxon>Actinopterygii</taxon>
        <taxon>Neopterygii</taxon>
        <taxon>Teleostei</taxon>
        <taxon>Anguilliformes</taxon>
        <taxon>Anguillidae</taxon>
        <taxon>Anguilla</taxon>
    </lineage>
</organism>
<accession>A0A0E9TXC2</accession>
<dbReference type="AlphaFoldDB" id="A0A0E9TXC2"/>
<name>A0A0E9TXC2_ANGAN</name>
<reference evidence="1" key="1">
    <citation type="submission" date="2014-11" db="EMBL/GenBank/DDBJ databases">
        <authorList>
            <person name="Amaro Gonzalez C."/>
        </authorList>
    </citation>
    <scope>NUCLEOTIDE SEQUENCE</scope>
</reference>
<dbReference type="EMBL" id="GBXM01051199">
    <property type="protein sequence ID" value="JAH57378.1"/>
    <property type="molecule type" value="Transcribed_RNA"/>
</dbReference>
<protein>
    <submittedName>
        <fullName evidence="1">Uncharacterized protein</fullName>
    </submittedName>
</protein>